<keyword evidence="3" id="KW-0067">ATP-binding</keyword>
<dbReference type="Gene3D" id="2.40.100.10">
    <property type="entry name" value="Cyclophilin-like"/>
    <property type="match status" value="2"/>
</dbReference>
<keyword evidence="7" id="KW-1185">Reference proteome</keyword>
<proteinExistence type="predicted"/>
<evidence type="ECO:0000313" key="7">
    <source>
        <dbReference type="Proteomes" id="UP000183656"/>
    </source>
</evidence>
<dbReference type="InterPro" id="IPR003833">
    <property type="entry name" value="CT_C_D"/>
</dbReference>
<accession>A0A1I7GYA2</accession>
<evidence type="ECO:0000259" key="4">
    <source>
        <dbReference type="SMART" id="SM00796"/>
    </source>
</evidence>
<dbReference type="NCBIfam" id="TIGR00724">
    <property type="entry name" value="urea_amlyse_rel"/>
    <property type="match status" value="1"/>
</dbReference>
<evidence type="ECO:0000259" key="5">
    <source>
        <dbReference type="SMART" id="SM00797"/>
    </source>
</evidence>
<dbReference type="SMART" id="SM00796">
    <property type="entry name" value="AHS1"/>
    <property type="match status" value="1"/>
</dbReference>
<dbReference type="OrthoDB" id="9768696at2"/>
<evidence type="ECO:0000256" key="3">
    <source>
        <dbReference type="ARBA" id="ARBA00022840"/>
    </source>
</evidence>
<dbReference type="Proteomes" id="UP000183656">
    <property type="component" value="Unassembled WGS sequence"/>
</dbReference>
<dbReference type="Pfam" id="PF02682">
    <property type="entry name" value="CT_C_D"/>
    <property type="match status" value="1"/>
</dbReference>
<keyword evidence="2" id="KW-0378">Hydrolase</keyword>
<organism evidence="6 7">
    <name type="scientific">Paenacidovorax caeni</name>
    <dbReference type="NCBI Taxonomy" id="343013"/>
    <lineage>
        <taxon>Bacteria</taxon>
        <taxon>Pseudomonadati</taxon>
        <taxon>Pseudomonadota</taxon>
        <taxon>Betaproteobacteria</taxon>
        <taxon>Burkholderiales</taxon>
        <taxon>Comamonadaceae</taxon>
        <taxon>Paenacidovorax</taxon>
    </lineage>
</organism>
<evidence type="ECO:0000256" key="2">
    <source>
        <dbReference type="ARBA" id="ARBA00022801"/>
    </source>
</evidence>
<dbReference type="GO" id="GO:0005524">
    <property type="term" value="F:ATP binding"/>
    <property type="evidence" value="ECO:0007669"/>
    <property type="project" value="UniProtKB-KW"/>
</dbReference>
<dbReference type="STRING" id="343013.SAMN04489707_100798"/>
<dbReference type="SUPFAM" id="SSF160467">
    <property type="entry name" value="PH0987 N-terminal domain-like"/>
    <property type="match status" value="1"/>
</dbReference>
<dbReference type="InterPro" id="IPR052708">
    <property type="entry name" value="PxpC"/>
</dbReference>
<feature type="domain" description="Carboxyltransferase" evidence="4">
    <location>
        <begin position="3"/>
        <end position="199"/>
    </location>
</feature>
<feature type="domain" description="Carboxyltransferase" evidence="5">
    <location>
        <begin position="262"/>
        <end position="538"/>
    </location>
</feature>
<dbReference type="InterPro" id="IPR003778">
    <property type="entry name" value="CT_A_B"/>
</dbReference>
<dbReference type="SUPFAM" id="SSF50891">
    <property type="entry name" value="Cyclophilin-like"/>
    <property type="match status" value="2"/>
</dbReference>
<evidence type="ECO:0000256" key="1">
    <source>
        <dbReference type="ARBA" id="ARBA00022741"/>
    </source>
</evidence>
<keyword evidence="1" id="KW-0547">Nucleotide-binding</keyword>
<dbReference type="PANTHER" id="PTHR43309">
    <property type="entry name" value="5-OXOPROLINASE SUBUNIT C"/>
    <property type="match status" value="1"/>
</dbReference>
<sequence length="543" mass="56632">MSMRFLPASDNALLVELPDLVHTMALHRVLADQPIAGVLEVVPAARTLLVTYQRAALALPDLVAALRARAAVANAQAGVADAAPGRLVEIPVHYNGEDLPTVAELLGISVREVIDRHTGQPWQAAFAGFAPGFVYLAGGHPSFQLPRRSSPRTRVPAGSVALAGDFSAVYPAASPGGWQLIGVTEVPMWDLQRPEPAYVQPGFRVQFRDASAPGVHISLPARRESEPNQPPALSGQAPAAIEIVATGLQTLVQDGGRHGMAGLGVSPSGALDMASLRAANRLVGNPVGQCVLENLLGGLQLRCHGRATLAVTGAAVPLTLRAADGRQWPVPSHACVALDDGDTLLVGAPRAGVRSYVAVRGGWQVAPVLGSCATDTLAHIGPDALQAGQRLAVGGAVPAHALQAVQAVAEPLPQWPRAGDEVVLDVVLGPRTDWFAPEALTLLTQQPWRVTPQSNRVGMRLEGAQPLPRSVARELPSEGTVTGAIQVPINGQPVLFLADHPLTGGYPVIGAVASHHLGLAAQIPVGCSVRFRVIAPFFEQVSP</sequence>
<reference evidence="6 7" key="1">
    <citation type="submission" date="2016-10" db="EMBL/GenBank/DDBJ databases">
        <authorList>
            <person name="de Groot N.N."/>
        </authorList>
    </citation>
    <scope>NUCLEOTIDE SEQUENCE [LARGE SCALE GENOMIC DNA]</scope>
    <source>
        <strain evidence="6 7">R-24608</strain>
    </source>
</reference>
<dbReference type="InterPro" id="IPR029000">
    <property type="entry name" value="Cyclophilin-like_dom_sf"/>
</dbReference>
<dbReference type="SMART" id="SM00797">
    <property type="entry name" value="AHS2"/>
    <property type="match status" value="1"/>
</dbReference>
<dbReference type="PANTHER" id="PTHR43309:SF3">
    <property type="entry name" value="5-OXOPROLINASE SUBUNIT C"/>
    <property type="match status" value="1"/>
</dbReference>
<dbReference type="AlphaFoldDB" id="A0A1I7GYA2"/>
<dbReference type="EMBL" id="FPBX01000007">
    <property type="protein sequence ID" value="SFU53448.1"/>
    <property type="molecule type" value="Genomic_DNA"/>
</dbReference>
<dbReference type="Pfam" id="PF02626">
    <property type="entry name" value="CT_A_B"/>
    <property type="match status" value="1"/>
</dbReference>
<dbReference type="Gene3D" id="3.30.1360.40">
    <property type="match status" value="1"/>
</dbReference>
<name>A0A1I7GYA2_9BURK</name>
<gene>
    <name evidence="6" type="ORF">SAMN04489707_100798</name>
</gene>
<evidence type="ECO:0000313" key="6">
    <source>
        <dbReference type="EMBL" id="SFU53448.1"/>
    </source>
</evidence>
<protein>
    <submittedName>
        <fullName evidence="6">Sensor histidine kinase inhibitor, KipI family</fullName>
    </submittedName>
</protein>
<dbReference type="GO" id="GO:0016787">
    <property type="term" value="F:hydrolase activity"/>
    <property type="evidence" value="ECO:0007669"/>
    <property type="project" value="UniProtKB-KW"/>
</dbReference>